<comment type="caution">
    <text evidence="11">The sequence shown here is derived from an EMBL/GenBank/DDBJ whole genome shotgun (WGS) entry which is preliminary data.</text>
</comment>
<keyword evidence="5 11" id="KW-0808">Transferase</keyword>
<dbReference type="InterPro" id="IPR035466">
    <property type="entry name" value="GlmS/AgaS_SIS"/>
</dbReference>
<dbReference type="AlphaFoldDB" id="A0A422Q9W6"/>
<dbReference type="EC" id="2.6.1.16" evidence="3"/>
<feature type="region of interest" description="Disordered" evidence="8">
    <location>
        <begin position="475"/>
        <end position="505"/>
    </location>
</feature>
<protein>
    <recommendedName>
        <fullName evidence="3">glutamine--fructose-6-phosphate transaminase (isomerizing)</fullName>
        <ecNumber evidence="3">2.6.1.16</ecNumber>
    </recommendedName>
</protein>
<evidence type="ECO:0000313" key="11">
    <source>
        <dbReference type="EMBL" id="RNF26751.1"/>
    </source>
</evidence>
<accession>A0A422Q9W6</accession>
<dbReference type="InterPro" id="IPR001347">
    <property type="entry name" value="SIS_dom"/>
</dbReference>
<dbReference type="InterPro" id="IPR035490">
    <property type="entry name" value="GlmS/FrlB_SIS"/>
</dbReference>
<evidence type="ECO:0000256" key="5">
    <source>
        <dbReference type="ARBA" id="ARBA00022679"/>
    </source>
</evidence>
<gene>
    <name evidence="11" type="ORF">Tco025E_00985</name>
</gene>
<dbReference type="FunFam" id="3.40.50.10490:FF:000001">
    <property type="entry name" value="Glutamine--fructose-6-phosphate aminotransferase [isomerizing]"/>
    <property type="match status" value="1"/>
</dbReference>
<dbReference type="PANTHER" id="PTHR10937:SF0">
    <property type="entry name" value="GLUTAMINE--FRUCTOSE-6-PHOSPHATE TRANSAMINASE (ISOMERIZING)"/>
    <property type="match status" value="1"/>
</dbReference>
<evidence type="ECO:0000256" key="6">
    <source>
        <dbReference type="ARBA" id="ARBA00022737"/>
    </source>
</evidence>
<evidence type="ECO:0000256" key="1">
    <source>
        <dbReference type="ARBA" id="ARBA00001031"/>
    </source>
</evidence>
<organism evidence="11 12">
    <name type="scientific">Trypanosoma conorhini</name>
    <dbReference type="NCBI Taxonomy" id="83891"/>
    <lineage>
        <taxon>Eukaryota</taxon>
        <taxon>Discoba</taxon>
        <taxon>Euglenozoa</taxon>
        <taxon>Kinetoplastea</taxon>
        <taxon>Metakinetoplastina</taxon>
        <taxon>Trypanosomatida</taxon>
        <taxon>Trypanosomatidae</taxon>
        <taxon>Trypanosoma</taxon>
    </lineage>
</organism>
<dbReference type="GO" id="GO:0006487">
    <property type="term" value="P:protein N-linked glycosylation"/>
    <property type="evidence" value="ECO:0007669"/>
    <property type="project" value="TreeGrafter"/>
</dbReference>
<dbReference type="Proteomes" id="UP000284403">
    <property type="component" value="Unassembled WGS sequence"/>
</dbReference>
<evidence type="ECO:0000256" key="3">
    <source>
        <dbReference type="ARBA" id="ARBA00012916"/>
    </source>
</evidence>
<dbReference type="GO" id="GO:0097367">
    <property type="term" value="F:carbohydrate derivative binding"/>
    <property type="evidence" value="ECO:0007669"/>
    <property type="project" value="InterPro"/>
</dbReference>
<dbReference type="SUPFAM" id="SSF53697">
    <property type="entry name" value="SIS domain"/>
    <property type="match status" value="1"/>
</dbReference>
<dbReference type="CDD" id="cd00714">
    <property type="entry name" value="GFAT"/>
    <property type="match status" value="1"/>
</dbReference>
<dbReference type="InterPro" id="IPR047084">
    <property type="entry name" value="GFAT_N"/>
</dbReference>
<comment type="pathway">
    <text evidence="2">Nucleotide-sugar biosynthesis; UDP-N-acetyl-alpha-D-glucosamine biosynthesis; alpha-D-glucosamine 6-phosphate from D-fructose 6-phosphate: step 1/1.</text>
</comment>
<evidence type="ECO:0000259" key="9">
    <source>
        <dbReference type="PROSITE" id="PS51278"/>
    </source>
</evidence>
<name>A0A422Q9W6_9TRYP</name>
<dbReference type="GO" id="GO:0004360">
    <property type="term" value="F:glutamine-fructose-6-phosphate transaminase (isomerizing) activity"/>
    <property type="evidence" value="ECO:0007669"/>
    <property type="project" value="UniProtKB-EC"/>
</dbReference>
<dbReference type="Pfam" id="PF13522">
    <property type="entry name" value="GATase_6"/>
    <property type="match status" value="1"/>
</dbReference>
<keyword evidence="6" id="KW-0677">Repeat</keyword>
<evidence type="ECO:0000256" key="7">
    <source>
        <dbReference type="ARBA" id="ARBA00022962"/>
    </source>
</evidence>
<keyword evidence="7" id="KW-0315">Glutamine amidotransferase</keyword>
<feature type="domain" description="SIS" evidence="10">
    <location>
        <begin position="538"/>
        <end position="679"/>
    </location>
</feature>
<dbReference type="Gene3D" id="3.40.50.10490">
    <property type="entry name" value="Glucose-6-phosphate isomerase like protein, domain 1"/>
    <property type="match status" value="3"/>
</dbReference>
<dbReference type="GO" id="GO:0046349">
    <property type="term" value="P:amino sugar biosynthetic process"/>
    <property type="evidence" value="ECO:0007669"/>
    <property type="project" value="UniProtKB-ARBA"/>
</dbReference>
<dbReference type="GO" id="GO:0006047">
    <property type="term" value="P:UDP-N-acetylglucosamine metabolic process"/>
    <property type="evidence" value="ECO:0007669"/>
    <property type="project" value="TreeGrafter"/>
</dbReference>
<comment type="catalytic activity">
    <reaction evidence="1">
        <text>D-fructose 6-phosphate + L-glutamine = D-glucosamine 6-phosphate + L-glutamate</text>
        <dbReference type="Rhea" id="RHEA:13237"/>
        <dbReference type="ChEBI" id="CHEBI:29985"/>
        <dbReference type="ChEBI" id="CHEBI:58359"/>
        <dbReference type="ChEBI" id="CHEBI:58725"/>
        <dbReference type="ChEBI" id="CHEBI:61527"/>
        <dbReference type="EC" id="2.6.1.16"/>
    </reaction>
</comment>
<dbReference type="GO" id="GO:0006002">
    <property type="term" value="P:fructose 6-phosphate metabolic process"/>
    <property type="evidence" value="ECO:0007669"/>
    <property type="project" value="TreeGrafter"/>
</dbReference>
<dbReference type="GeneID" id="40314596"/>
<dbReference type="EMBL" id="MKKU01000029">
    <property type="protein sequence ID" value="RNF26751.1"/>
    <property type="molecule type" value="Genomic_DNA"/>
</dbReference>
<evidence type="ECO:0000256" key="4">
    <source>
        <dbReference type="ARBA" id="ARBA00022576"/>
    </source>
</evidence>
<feature type="domain" description="SIS" evidence="10">
    <location>
        <begin position="336"/>
        <end position="476"/>
    </location>
</feature>
<dbReference type="Pfam" id="PF01380">
    <property type="entry name" value="SIS"/>
    <property type="match status" value="2"/>
</dbReference>
<dbReference type="RefSeq" id="XP_029231957.1">
    <property type="nucleotide sequence ID" value="XM_029367924.1"/>
</dbReference>
<dbReference type="InterPro" id="IPR017932">
    <property type="entry name" value="GATase_2_dom"/>
</dbReference>
<keyword evidence="12" id="KW-1185">Reference proteome</keyword>
<sequence>MCGIFGYVNYHTRRTVREILNVLLDGLQRVEYRGYDSAGLCIDGCDAGHSPVVIRSVGNIARLRELVFSDANASVLNMDAVFDSHIGIAHTRWATHGTPCVENSHPQSSNNGAFFVVHNGIMTNFAPAKERLLAKGYHFSSDTDTEVIAVLTEDLHAQHPRLSFVELATKLASIVEGAYAVLIKSTVFPGELIACRKSSPLVIGLCHGGSNGGTPGADAPPPLTELYFASDVNSCIEHTRKVIFLDDGDVAHYHDGALTVYSAHVPAGPNAVAVATPVTREPHSIDHVYEVLSKEGYEHFTLKEIYEQPESVTRTMCGRIDFVKGDVSFDGMDATTVALLCRARCLMLIACGTSYHSCLAVRPIFEELLPNMSVVVESAPDFNDRKPRVHRDDVCVFVSQSGETADTLMALQHCKTAGAMLVGMTNVPGSSVLRQTDHALLLNAGVEVGVASTKAYTSQVVLLTLLALLLSQGDKSNGNDRHPTGSVPADKNANGKREDAESKRRIRERRAEIITGIAALPAALSKCLRDVRDAVMSLAEEWQDSSTLLVVGRGYDYSTALESALKVKEISYVHTEGIHSGELKHGPLALVDARSRVIAFCAHDRYFESSKSAIQQLKARSGRIVAITTQKDAEVEHAAVRCVEVPAVVDCLQSVVNVVPLQLLAYYLALRRGNNVDCPRNLAKSVTVQ</sequence>
<dbReference type="FunFam" id="3.40.50.10490:FF:000002">
    <property type="entry name" value="Glutamine--fructose-6-phosphate aminotransferase [isomerizing]"/>
    <property type="match status" value="1"/>
</dbReference>
<dbReference type="CDD" id="cd05009">
    <property type="entry name" value="SIS_GlmS_GlmD_2"/>
    <property type="match status" value="1"/>
</dbReference>
<dbReference type="OrthoDB" id="15235at2759"/>
<dbReference type="CDD" id="cd05008">
    <property type="entry name" value="SIS_GlmS_GlmD_1"/>
    <property type="match status" value="1"/>
</dbReference>
<dbReference type="InterPro" id="IPR046348">
    <property type="entry name" value="SIS_dom_sf"/>
</dbReference>
<evidence type="ECO:0000259" key="10">
    <source>
        <dbReference type="PROSITE" id="PS51464"/>
    </source>
</evidence>
<keyword evidence="4 11" id="KW-0032">Aminotransferase</keyword>
<feature type="domain" description="Glutamine amidotransferase type-2" evidence="9">
    <location>
        <begin position="2"/>
        <end position="256"/>
    </location>
</feature>
<dbReference type="Gene3D" id="3.60.20.10">
    <property type="entry name" value="Glutamine Phosphoribosylpyrophosphate, subunit 1, domain 1"/>
    <property type="match status" value="1"/>
</dbReference>
<evidence type="ECO:0000313" key="12">
    <source>
        <dbReference type="Proteomes" id="UP000284403"/>
    </source>
</evidence>
<reference evidence="11 12" key="1">
    <citation type="journal article" date="2018" name="BMC Genomics">
        <title>Genomic comparison of Trypanosoma conorhini and Trypanosoma rangeli to Trypanosoma cruzi strains of high and low virulence.</title>
        <authorList>
            <person name="Bradwell K.R."/>
            <person name="Koparde V.N."/>
            <person name="Matveyev A.V."/>
            <person name="Serrano M.G."/>
            <person name="Alves J.M."/>
            <person name="Parikh H."/>
            <person name="Huang B."/>
            <person name="Lee V."/>
            <person name="Espinosa-Alvarez O."/>
            <person name="Ortiz P.A."/>
            <person name="Costa-Martins A.G."/>
            <person name="Teixeira M.M."/>
            <person name="Buck G.A."/>
        </authorList>
    </citation>
    <scope>NUCLEOTIDE SEQUENCE [LARGE SCALE GENOMIC DNA]</scope>
    <source>
        <strain evidence="11 12">025E</strain>
    </source>
</reference>
<dbReference type="PANTHER" id="PTHR10937">
    <property type="entry name" value="GLUCOSAMINE--FRUCTOSE-6-PHOSPHATE AMINOTRANSFERASE, ISOMERIZING"/>
    <property type="match status" value="1"/>
</dbReference>
<evidence type="ECO:0000256" key="8">
    <source>
        <dbReference type="SAM" id="MobiDB-lite"/>
    </source>
</evidence>
<feature type="compositionally biased region" description="Basic and acidic residues" evidence="8">
    <location>
        <begin position="493"/>
        <end position="503"/>
    </location>
</feature>
<dbReference type="PROSITE" id="PS51278">
    <property type="entry name" value="GATASE_TYPE_2"/>
    <property type="match status" value="1"/>
</dbReference>
<dbReference type="SUPFAM" id="SSF56235">
    <property type="entry name" value="N-terminal nucleophile aminohydrolases (Ntn hydrolases)"/>
    <property type="match status" value="1"/>
</dbReference>
<proteinExistence type="predicted"/>
<dbReference type="PROSITE" id="PS51464">
    <property type="entry name" value="SIS"/>
    <property type="match status" value="2"/>
</dbReference>
<dbReference type="FunFam" id="3.60.20.10:FF:000052">
    <property type="entry name" value="Glutamine--fructose-6-phosphate aminotransferase [isomerizing] 2"/>
    <property type="match status" value="1"/>
</dbReference>
<dbReference type="InterPro" id="IPR029055">
    <property type="entry name" value="Ntn_hydrolases_N"/>
</dbReference>
<evidence type="ECO:0000256" key="2">
    <source>
        <dbReference type="ARBA" id="ARBA00004775"/>
    </source>
</evidence>
<dbReference type="NCBIfam" id="NF001484">
    <property type="entry name" value="PRK00331.1"/>
    <property type="match status" value="1"/>
</dbReference>